<dbReference type="PANTHER" id="PTHR34846">
    <property type="entry name" value="4-CARBOXYMUCONOLACTONE DECARBOXYLASE FAMILY PROTEIN (AFU_ORTHOLOGUE AFUA_6G11590)"/>
    <property type="match status" value="1"/>
</dbReference>
<dbReference type="PANTHER" id="PTHR34846:SF11">
    <property type="entry name" value="4-CARBOXYMUCONOLACTONE DECARBOXYLASE FAMILY PROTEIN (AFU_ORTHOLOGUE AFUA_6G11590)"/>
    <property type="match status" value="1"/>
</dbReference>
<dbReference type="AlphaFoldDB" id="A0A381NQN0"/>
<sequence>VKVPTLVAALGALSLAACGNSDTLDLDVSEAVDTQAIQTPFTPREVMPGDIPSDIQEDSWARLPTIARESLDADAQHVFDLIVNPDSRYAGGLRGPIGMWMYSPRMAEHIFPASTYLRYGTDGTRDQRLTELAILATARELDSQYEWSAHEPAARTAGLEDEIIDFVRSNQPLLEASTVPGLGAPERAVIQVARELINEPKLSSEAFAEAQALFGNEGIMDLAGLIGYYTFVNYTLKTFDVQRTPGSQLLLPLP</sequence>
<gene>
    <name evidence="1" type="ORF">METZ01_LOCUS9012</name>
</gene>
<dbReference type="InterPro" id="IPR029032">
    <property type="entry name" value="AhpD-like"/>
</dbReference>
<feature type="non-terminal residue" evidence="1">
    <location>
        <position position="1"/>
    </location>
</feature>
<protein>
    <submittedName>
        <fullName evidence="1">Uncharacterized protein</fullName>
    </submittedName>
</protein>
<organism evidence="1">
    <name type="scientific">marine metagenome</name>
    <dbReference type="NCBI Taxonomy" id="408172"/>
    <lineage>
        <taxon>unclassified sequences</taxon>
        <taxon>metagenomes</taxon>
        <taxon>ecological metagenomes</taxon>
    </lineage>
</organism>
<name>A0A381NQN0_9ZZZZ</name>
<accession>A0A381NQN0</accession>
<reference evidence="1" key="1">
    <citation type="submission" date="2018-05" db="EMBL/GenBank/DDBJ databases">
        <authorList>
            <person name="Lanie J.A."/>
            <person name="Ng W.-L."/>
            <person name="Kazmierczak K.M."/>
            <person name="Andrzejewski T.M."/>
            <person name="Davidsen T.M."/>
            <person name="Wayne K.J."/>
            <person name="Tettelin H."/>
            <person name="Glass J.I."/>
            <person name="Rusch D."/>
            <person name="Podicherti R."/>
            <person name="Tsui H.-C.T."/>
            <person name="Winkler M.E."/>
        </authorList>
    </citation>
    <scope>NUCLEOTIDE SEQUENCE</scope>
</reference>
<dbReference type="Gene3D" id="1.20.1290.10">
    <property type="entry name" value="AhpD-like"/>
    <property type="match status" value="1"/>
</dbReference>
<proteinExistence type="predicted"/>
<evidence type="ECO:0000313" key="1">
    <source>
        <dbReference type="EMBL" id="SUZ56158.1"/>
    </source>
</evidence>
<dbReference type="SUPFAM" id="SSF69118">
    <property type="entry name" value="AhpD-like"/>
    <property type="match status" value="1"/>
</dbReference>
<dbReference type="EMBL" id="UINC01000484">
    <property type="protein sequence ID" value="SUZ56158.1"/>
    <property type="molecule type" value="Genomic_DNA"/>
</dbReference>